<dbReference type="Proteomes" id="UP000178606">
    <property type="component" value="Unassembled WGS sequence"/>
</dbReference>
<gene>
    <name evidence="16" type="ORF">A3F84_25090</name>
</gene>
<comment type="function">
    <text evidence="3">Adenine glycosylase active on G-A mispairs. MutY also corrects error-prone DNA synthesis past GO lesions which are due to the oxidatively damaged form of guanine: 7,8-dihydro-8-oxoguanine (8-oxo-dGTP).</text>
</comment>
<dbReference type="PANTHER" id="PTHR42944:SF1">
    <property type="entry name" value="ADENINE DNA GLYCOSYLASE"/>
    <property type="match status" value="1"/>
</dbReference>
<evidence type="ECO:0000259" key="15">
    <source>
        <dbReference type="PROSITE" id="PS51462"/>
    </source>
</evidence>
<dbReference type="GO" id="GO:0046872">
    <property type="term" value="F:metal ion binding"/>
    <property type="evidence" value="ECO:0007669"/>
    <property type="project" value="UniProtKB-KW"/>
</dbReference>
<evidence type="ECO:0000256" key="9">
    <source>
        <dbReference type="ARBA" id="ARBA00022763"/>
    </source>
</evidence>
<dbReference type="InterPro" id="IPR044298">
    <property type="entry name" value="MIG/MutY"/>
</dbReference>
<proteinExistence type="inferred from homology"/>
<dbReference type="InterPro" id="IPR000086">
    <property type="entry name" value="NUDIX_hydrolase_dom"/>
</dbReference>
<dbReference type="NCBIfam" id="TIGR01084">
    <property type="entry name" value="mutY"/>
    <property type="match status" value="1"/>
</dbReference>
<evidence type="ECO:0000313" key="16">
    <source>
        <dbReference type="EMBL" id="OGG46703.1"/>
    </source>
</evidence>
<dbReference type="EC" id="3.2.2.31" evidence="5"/>
<dbReference type="GO" id="GO:0051539">
    <property type="term" value="F:4 iron, 4 sulfur cluster binding"/>
    <property type="evidence" value="ECO:0007669"/>
    <property type="project" value="UniProtKB-KW"/>
</dbReference>
<dbReference type="GO" id="GO:0006298">
    <property type="term" value="P:mismatch repair"/>
    <property type="evidence" value="ECO:0007669"/>
    <property type="project" value="TreeGrafter"/>
</dbReference>
<reference evidence="16 17" key="1">
    <citation type="journal article" date="2016" name="Nat. Commun.">
        <title>Thousands of microbial genomes shed light on interconnected biogeochemical processes in an aquifer system.</title>
        <authorList>
            <person name="Anantharaman K."/>
            <person name="Brown C.T."/>
            <person name="Hug L.A."/>
            <person name="Sharon I."/>
            <person name="Castelle C.J."/>
            <person name="Probst A.J."/>
            <person name="Thomas B.C."/>
            <person name="Singh A."/>
            <person name="Wilkins M.J."/>
            <person name="Karaoz U."/>
            <person name="Brodie E.L."/>
            <person name="Williams K.H."/>
            <person name="Hubbard S.S."/>
            <person name="Banfield J.F."/>
        </authorList>
    </citation>
    <scope>NUCLEOTIDE SEQUENCE [LARGE SCALE GENOMIC DNA]</scope>
    <source>
        <strain evidence="17">RIFCSPLOWO2_12_FULL_64_10</strain>
    </source>
</reference>
<evidence type="ECO:0000256" key="6">
    <source>
        <dbReference type="ARBA" id="ARBA00022023"/>
    </source>
</evidence>
<keyword evidence="11" id="KW-0408">Iron</keyword>
<evidence type="ECO:0000256" key="12">
    <source>
        <dbReference type="ARBA" id="ARBA00023014"/>
    </source>
</evidence>
<dbReference type="InterPro" id="IPR015797">
    <property type="entry name" value="NUDIX_hydrolase-like_dom_sf"/>
</dbReference>
<dbReference type="GO" id="GO:0034039">
    <property type="term" value="F:8-oxo-7,8-dihydroguanine DNA N-glycosylase activity"/>
    <property type="evidence" value="ECO:0007669"/>
    <property type="project" value="TreeGrafter"/>
</dbReference>
<dbReference type="CDD" id="cd03425">
    <property type="entry name" value="NUDIX_MutT_NudA_like"/>
    <property type="match status" value="1"/>
</dbReference>
<organism evidence="16 17">
    <name type="scientific">Handelsmanbacteria sp. (strain RIFCSPLOWO2_12_FULL_64_10)</name>
    <dbReference type="NCBI Taxonomy" id="1817868"/>
    <lineage>
        <taxon>Bacteria</taxon>
        <taxon>Candidatus Handelsmaniibacteriota</taxon>
    </lineage>
</organism>
<comment type="caution">
    <text evidence="16">The sequence shown here is derived from an EMBL/GenBank/DDBJ whole genome shotgun (WGS) entry which is preliminary data.</text>
</comment>
<dbReference type="Pfam" id="PF14815">
    <property type="entry name" value="NUDIX_4"/>
    <property type="match status" value="1"/>
</dbReference>
<dbReference type="Gene3D" id="3.90.79.10">
    <property type="entry name" value="Nucleoside Triphosphate Pyrophosphohydrolase"/>
    <property type="match status" value="1"/>
</dbReference>
<keyword evidence="9" id="KW-0227">DNA damage</keyword>
<dbReference type="EMBL" id="MFKF01000288">
    <property type="protein sequence ID" value="OGG46703.1"/>
    <property type="molecule type" value="Genomic_DNA"/>
</dbReference>
<evidence type="ECO:0000256" key="8">
    <source>
        <dbReference type="ARBA" id="ARBA00022723"/>
    </source>
</evidence>
<keyword evidence="14" id="KW-0326">Glycosidase</keyword>
<evidence type="ECO:0000256" key="7">
    <source>
        <dbReference type="ARBA" id="ARBA00022485"/>
    </source>
</evidence>
<evidence type="ECO:0000256" key="1">
    <source>
        <dbReference type="ARBA" id="ARBA00000843"/>
    </source>
</evidence>
<dbReference type="GO" id="GO:0035485">
    <property type="term" value="F:adenine/guanine mispair binding"/>
    <property type="evidence" value="ECO:0007669"/>
    <property type="project" value="TreeGrafter"/>
</dbReference>
<evidence type="ECO:0000256" key="3">
    <source>
        <dbReference type="ARBA" id="ARBA00002933"/>
    </source>
</evidence>
<protein>
    <recommendedName>
        <fullName evidence="6">Adenine DNA glycosylase</fullName>
        <ecNumber evidence="5">3.2.2.31</ecNumber>
    </recommendedName>
</protein>
<evidence type="ECO:0000256" key="10">
    <source>
        <dbReference type="ARBA" id="ARBA00022801"/>
    </source>
</evidence>
<dbReference type="InterPro" id="IPR023170">
    <property type="entry name" value="HhH_base_excis_C"/>
</dbReference>
<keyword evidence="10" id="KW-0378">Hydrolase</keyword>
<feature type="domain" description="Nudix hydrolase" evidence="15">
    <location>
        <begin position="219"/>
        <end position="345"/>
    </location>
</feature>
<evidence type="ECO:0000256" key="4">
    <source>
        <dbReference type="ARBA" id="ARBA00008343"/>
    </source>
</evidence>
<comment type="similarity">
    <text evidence="4">Belongs to the Nth/MutY family.</text>
</comment>
<dbReference type="AlphaFoldDB" id="A0A1F6CC27"/>
<evidence type="ECO:0000313" key="17">
    <source>
        <dbReference type="Proteomes" id="UP000178606"/>
    </source>
</evidence>
<keyword evidence="13" id="KW-0234">DNA repair</keyword>
<comment type="cofactor">
    <cofactor evidence="2">
        <name>[4Fe-4S] cluster</name>
        <dbReference type="ChEBI" id="CHEBI:49883"/>
    </cofactor>
</comment>
<dbReference type="PANTHER" id="PTHR42944">
    <property type="entry name" value="ADENINE DNA GLYCOSYLASE"/>
    <property type="match status" value="1"/>
</dbReference>
<dbReference type="SUPFAM" id="SSF55811">
    <property type="entry name" value="Nudix"/>
    <property type="match status" value="1"/>
</dbReference>
<dbReference type="InterPro" id="IPR005760">
    <property type="entry name" value="A/G_AdeGlyc_MutY"/>
</dbReference>
<keyword evidence="8" id="KW-0479">Metal-binding</keyword>
<dbReference type="CDD" id="cd00056">
    <property type="entry name" value="ENDO3c"/>
    <property type="match status" value="1"/>
</dbReference>
<dbReference type="Gene3D" id="1.10.340.30">
    <property type="entry name" value="Hypothetical protein, domain 2"/>
    <property type="match status" value="1"/>
</dbReference>
<dbReference type="GO" id="GO:0000701">
    <property type="term" value="F:purine-specific mismatch base pair DNA N-glycosylase activity"/>
    <property type="evidence" value="ECO:0007669"/>
    <property type="project" value="UniProtKB-EC"/>
</dbReference>
<dbReference type="Gene3D" id="1.10.1670.10">
    <property type="entry name" value="Helix-hairpin-Helix base-excision DNA repair enzymes (C-terminal)"/>
    <property type="match status" value="1"/>
</dbReference>
<dbReference type="InterPro" id="IPR029119">
    <property type="entry name" value="MutY_C"/>
</dbReference>
<dbReference type="SMART" id="SM00478">
    <property type="entry name" value="ENDO3c"/>
    <property type="match status" value="1"/>
</dbReference>
<dbReference type="Pfam" id="PF00730">
    <property type="entry name" value="HhH-GPD"/>
    <property type="match status" value="1"/>
</dbReference>
<evidence type="ECO:0000256" key="2">
    <source>
        <dbReference type="ARBA" id="ARBA00001966"/>
    </source>
</evidence>
<evidence type="ECO:0000256" key="11">
    <source>
        <dbReference type="ARBA" id="ARBA00023004"/>
    </source>
</evidence>
<keyword evidence="7" id="KW-0004">4Fe-4S</keyword>
<dbReference type="InterPro" id="IPR003265">
    <property type="entry name" value="HhH-GPD_domain"/>
</dbReference>
<accession>A0A1F6CC27</accession>
<dbReference type="InterPro" id="IPR011257">
    <property type="entry name" value="DNA_glycosylase"/>
</dbReference>
<evidence type="ECO:0000256" key="14">
    <source>
        <dbReference type="ARBA" id="ARBA00023295"/>
    </source>
</evidence>
<dbReference type="PROSITE" id="PS51462">
    <property type="entry name" value="NUDIX"/>
    <property type="match status" value="1"/>
</dbReference>
<keyword evidence="12" id="KW-0411">Iron-sulfur</keyword>
<name>A0A1F6CC27_HANXR</name>
<evidence type="ECO:0000256" key="5">
    <source>
        <dbReference type="ARBA" id="ARBA00012045"/>
    </source>
</evidence>
<dbReference type="GO" id="GO:0006284">
    <property type="term" value="P:base-excision repair"/>
    <property type="evidence" value="ECO:0007669"/>
    <property type="project" value="InterPro"/>
</dbReference>
<comment type="catalytic activity">
    <reaction evidence="1">
        <text>Hydrolyzes free adenine bases from 7,8-dihydro-8-oxoguanine:adenine mismatched double-stranded DNA, leaving an apurinic site.</text>
        <dbReference type="EC" id="3.2.2.31"/>
    </reaction>
</comment>
<dbReference type="SUPFAM" id="SSF48150">
    <property type="entry name" value="DNA-glycosylase"/>
    <property type="match status" value="1"/>
</dbReference>
<dbReference type="FunFam" id="1.10.340.30:FF:000002">
    <property type="entry name" value="Adenine DNA glycosylase"/>
    <property type="match status" value="1"/>
</dbReference>
<evidence type="ECO:0000256" key="13">
    <source>
        <dbReference type="ARBA" id="ARBA00023204"/>
    </source>
</evidence>
<dbReference type="GO" id="GO:0032357">
    <property type="term" value="F:oxidized purine DNA binding"/>
    <property type="evidence" value="ECO:0007669"/>
    <property type="project" value="TreeGrafter"/>
</dbReference>
<sequence>MLRWYKAHRRDLPWRGVGDAYRVMVSEFMLQQTQVDTVIPYYERFLEAFPDVEALARAPLSAVLKAWEGLGYYARARNLHRAAQEIVSRFGGRMPEDREVVAGLPGFGPYTTAAVLSIAFHQDCAAVDGNVARVLCRVFGIAEEASLPETRARLADLAQALLPRGRAGDYNQALMELGALVCRPKAPACEACPWKGVCQAWASGDPERLPVKARRRERPHREEAVGMVRRRDGRYLIARRPEQGLLGGLWELPGGRREKGETLGDCCVRGVREEVGVEVRAVERFRSVKHAYTHFSVTIHAFCCTYLSGRVRPLRCAEVAWVRPEEMGLYAFPRAHRRLVEGLVGGDEEGLFRLLPVTRDP</sequence>